<gene>
    <name evidence="2" type="ORF">V6N11_041718</name>
</gene>
<organism evidence="2 3">
    <name type="scientific">Hibiscus sabdariffa</name>
    <name type="common">roselle</name>
    <dbReference type="NCBI Taxonomy" id="183260"/>
    <lineage>
        <taxon>Eukaryota</taxon>
        <taxon>Viridiplantae</taxon>
        <taxon>Streptophyta</taxon>
        <taxon>Embryophyta</taxon>
        <taxon>Tracheophyta</taxon>
        <taxon>Spermatophyta</taxon>
        <taxon>Magnoliopsida</taxon>
        <taxon>eudicotyledons</taxon>
        <taxon>Gunneridae</taxon>
        <taxon>Pentapetalae</taxon>
        <taxon>rosids</taxon>
        <taxon>malvids</taxon>
        <taxon>Malvales</taxon>
        <taxon>Malvaceae</taxon>
        <taxon>Malvoideae</taxon>
        <taxon>Hibiscus</taxon>
    </lineage>
</organism>
<proteinExistence type="predicted"/>
<feature type="transmembrane region" description="Helical" evidence="1">
    <location>
        <begin position="48"/>
        <end position="67"/>
    </location>
</feature>
<name>A0ABR2RLQ4_9ROSI</name>
<comment type="caution">
    <text evidence="2">The sequence shown here is derived from an EMBL/GenBank/DDBJ whole genome shotgun (WGS) entry which is preliminary data.</text>
</comment>
<evidence type="ECO:0000313" key="2">
    <source>
        <dbReference type="EMBL" id="KAK9013719.1"/>
    </source>
</evidence>
<reference evidence="2 3" key="1">
    <citation type="journal article" date="2024" name="G3 (Bethesda)">
        <title>Genome assembly of Hibiscus sabdariffa L. provides insights into metabolisms of medicinal natural products.</title>
        <authorList>
            <person name="Kim T."/>
        </authorList>
    </citation>
    <scope>NUCLEOTIDE SEQUENCE [LARGE SCALE GENOMIC DNA]</scope>
    <source>
        <strain evidence="2">TK-2024</strain>
        <tissue evidence="2">Old leaves</tissue>
    </source>
</reference>
<sequence>MSTTPQIVNDPETKDEQLASAQTASILALMVSIKLFELNHGPLLKTTTISLLFPLLPLYCFSISRTATKREIRYKKSALRFSPLFC</sequence>
<evidence type="ECO:0000313" key="3">
    <source>
        <dbReference type="Proteomes" id="UP001396334"/>
    </source>
</evidence>
<accession>A0ABR2RLQ4</accession>
<protein>
    <submittedName>
        <fullName evidence="2">Uncharacterized protein</fullName>
    </submittedName>
</protein>
<dbReference type="Proteomes" id="UP001396334">
    <property type="component" value="Unassembled WGS sequence"/>
</dbReference>
<keyword evidence="3" id="KW-1185">Reference proteome</keyword>
<keyword evidence="1" id="KW-0812">Transmembrane</keyword>
<evidence type="ECO:0000256" key="1">
    <source>
        <dbReference type="SAM" id="Phobius"/>
    </source>
</evidence>
<keyword evidence="1" id="KW-1133">Transmembrane helix</keyword>
<dbReference type="EMBL" id="JBBPBN010000022">
    <property type="protein sequence ID" value="KAK9013719.1"/>
    <property type="molecule type" value="Genomic_DNA"/>
</dbReference>
<keyword evidence="1" id="KW-0472">Membrane</keyword>